<evidence type="ECO:0000259" key="17">
    <source>
        <dbReference type="PROSITE" id="PS50967"/>
    </source>
</evidence>
<evidence type="ECO:0000256" key="4">
    <source>
        <dbReference type="ARBA" id="ARBA00022723"/>
    </source>
</evidence>
<keyword evidence="10" id="KW-0067">ATP-binding</keyword>
<dbReference type="SMART" id="SM00490">
    <property type="entry name" value="HELICc"/>
    <property type="match status" value="1"/>
</dbReference>
<dbReference type="PANTHER" id="PTHR13710:SF105">
    <property type="entry name" value="ATP-DEPENDENT DNA HELICASE Q1"/>
    <property type="match status" value="1"/>
</dbReference>
<evidence type="ECO:0000256" key="5">
    <source>
        <dbReference type="ARBA" id="ARBA00022741"/>
    </source>
</evidence>
<dbReference type="PROSITE" id="PS51194">
    <property type="entry name" value="HELICASE_CTER"/>
    <property type="match status" value="1"/>
</dbReference>
<comment type="caution">
    <text evidence="20">The sequence shown here is derived from an EMBL/GenBank/DDBJ whole genome shotgun (WGS) entry which is preliminary data.</text>
</comment>
<dbReference type="NCBIfam" id="TIGR01389">
    <property type="entry name" value="recQ"/>
    <property type="match status" value="1"/>
</dbReference>
<dbReference type="Pfam" id="PF00270">
    <property type="entry name" value="DEAD"/>
    <property type="match status" value="1"/>
</dbReference>
<dbReference type="FunFam" id="3.40.50.300:FF:000156">
    <property type="entry name" value="ATP-dependent DNA helicase recQ"/>
    <property type="match status" value="1"/>
</dbReference>
<accession>A0A3N1NZS7</accession>
<dbReference type="SMART" id="SM00956">
    <property type="entry name" value="RQC"/>
    <property type="match status" value="1"/>
</dbReference>
<dbReference type="GO" id="GO:0043590">
    <property type="term" value="C:bacterial nucleoid"/>
    <property type="evidence" value="ECO:0007669"/>
    <property type="project" value="TreeGrafter"/>
</dbReference>
<keyword evidence="14" id="KW-0413">Isomerase</keyword>
<dbReference type="Gene3D" id="1.10.10.10">
    <property type="entry name" value="Winged helix-like DNA-binding domain superfamily/Winged helix DNA-binding domain"/>
    <property type="match status" value="1"/>
</dbReference>
<dbReference type="GO" id="GO:0043138">
    <property type="term" value="F:3'-5' DNA helicase activity"/>
    <property type="evidence" value="ECO:0007669"/>
    <property type="project" value="UniProtKB-EC"/>
</dbReference>
<evidence type="ECO:0000313" key="20">
    <source>
        <dbReference type="EMBL" id="ROQ21643.1"/>
    </source>
</evidence>
<dbReference type="InterPro" id="IPR010997">
    <property type="entry name" value="HRDC-like_sf"/>
</dbReference>
<dbReference type="GO" id="GO:0046872">
    <property type="term" value="F:metal ion binding"/>
    <property type="evidence" value="ECO:0007669"/>
    <property type="project" value="UniProtKB-KW"/>
</dbReference>
<dbReference type="NCBIfam" id="TIGR00614">
    <property type="entry name" value="recQ_fam"/>
    <property type="match status" value="1"/>
</dbReference>
<dbReference type="FunFam" id="3.40.50.300:FF:000296">
    <property type="entry name" value="ATP-dependent DNA helicase RecQ"/>
    <property type="match status" value="1"/>
</dbReference>
<name>A0A3N1NZS7_9GAMM</name>
<evidence type="ECO:0000313" key="21">
    <source>
        <dbReference type="Proteomes" id="UP000273643"/>
    </source>
</evidence>
<dbReference type="EMBL" id="RJUK01000001">
    <property type="protein sequence ID" value="ROQ21643.1"/>
    <property type="molecule type" value="Genomic_DNA"/>
</dbReference>
<dbReference type="GO" id="GO:0006310">
    <property type="term" value="P:DNA recombination"/>
    <property type="evidence" value="ECO:0007669"/>
    <property type="project" value="UniProtKB-UniRule"/>
</dbReference>
<dbReference type="SUPFAM" id="SSF52540">
    <property type="entry name" value="P-loop containing nucleoside triphosphate hydrolases"/>
    <property type="match status" value="2"/>
</dbReference>
<evidence type="ECO:0000256" key="11">
    <source>
        <dbReference type="ARBA" id="ARBA00023125"/>
    </source>
</evidence>
<evidence type="ECO:0000256" key="9">
    <source>
        <dbReference type="ARBA" id="ARBA00022833"/>
    </source>
</evidence>
<dbReference type="PROSITE" id="PS50967">
    <property type="entry name" value="HRDC"/>
    <property type="match status" value="1"/>
</dbReference>
<dbReference type="InterPro" id="IPR032284">
    <property type="entry name" value="RecQ_Zn-bd"/>
</dbReference>
<dbReference type="InterPro" id="IPR004589">
    <property type="entry name" value="DNA_helicase_ATP-dep_RecQ"/>
</dbReference>
<dbReference type="InterPro" id="IPR036388">
    <property type="entry name" value="WH-like_DNA-bd_sf"/>
</dbReference>
<evidence type="ECO:0000256" key="1">
    <source>
        <dbReference type="ARBA" id="ARBA00001946"/>
    </source>
</evidence>
<dbReference type="Gene3D" id="3.40.50.300">
    <property type="entry name" value="P-loop containing nucleotide triphosphate hydrolases"/>
    <property type="match status" value="2"/>
</dbReference>
<feature type="domain" description="HRDC" evidence="17">
    <location>
        <begin position="540"/>
        <end position="620"/>
    </location>
</feature>
<feature type="domain" description="Helicase C-terminal" evidence="19">
    <location>
        <begin position="228"/>
        <end position="375"/>
    </location>
</feature>
<evidence type="ECO:0000259" key="19">
    <source>
        <dbReference type="PROSITE" id="PS51194"/>
    </source>
</evidence>
<dbReference type="GO" id="GO:0006281">
    <property type="term" value="P:DNA repair"/>
    <property type="evidence" value="ECO:0007669"/>
    <property type="project" value="UniProtKB-KW"/>
</dbReference>
<sequence length="621" mass="69928">MAYHLKGAPSILLAMQNPQDILQHVFGYHDFRGQQERIVNAVIEGQDALVLMPTGGGKSLCYQIPALARPGTGIVISPLIALMQDQVTALRELGVRAGFLNSTLAWPDVVDTERALLDGELDLLYIAPERLIQPRTLDLLHQANIALFAIDEAHCVAQWGHDFRADYLRLDLLHNEFPQVPRIALTATADMRTREEIIERLQLEEARQFIVGFDRPNIQYRVQQKDNPRRQLLGFLKDEYPQQAGIVYCLSRKKVEQTAEWLQKEGFNALPYHAGLPGNLRETHQSRFLREDGIIMVATIAFGMGIDKPDVRFVAHLDLPKSIEAYYQETGRAGRDGQPATALLLYGLEDVVKLRQMMGASEGNDQFKRQEQQRLSAMLGLCEVTSCRRQILLRYFGDTLDEPCGNCDTCLTPPQTWDATEAVQKALSCVYRTGQRFGATHIVDVLRGSSNEKVLAQGHDKLSTYGIGQDMSADEWRAVLRQLVAAGYLDVDPEGFGGLQLTESCRPILRGEQRVHLRRDIRTRKPTSTRTARRPDADITEADRPLWEALRACRRRLAEEHGVPPYVIFHDVTLRDMLERRPQTPGELLDVSGVGDSKLERFGADFLEVLQGTPEAVEHAQ</sequence>
<keyword evidence="21" id="KW-1185">Reference proteome</keyword>
<evidence type="ECO:0000256" key="7">
    <source>
        <dbReference type="ARBA" id="ARBA00022801"/>
    </source>
</evidence>
<dbReference type="SMART" id="SM00341">
    <property type="entry name" value="HRDC"/>
    <property type="match status" value="1"/>
</dbReference>
<evidence type="ECO:0000256" key="2">
    <source>
        <dbReference type="ARBA" id="ARBA00001947"/>
    </source>
</evidence>
<dbReference type="GO" id="GO:0005524">
    <property type="term" value="F:ATP binding"/>
    <property type="evidence" value="ECO:0007669"/>
    <property type="project" value="UniProtKB-KW"/>
</dbReference>
<comment type="cofactor">
    <cofactor evidence="1">
        <name>Mg(2+)</name>
        <dbReference type="ChEBI" id="CHEBI:18420"/>
    </cofactor>
</comment>
<dbReference type="Pfam" id="PF16124">
    <property type="entry name" value="RecQ_Zn_bind"/>
    <property type="match status" value="1"/>
</dbReference>
<keyword evidence="11" id="KW-0238">DNA-binding</keyword>
<dbReference type="SUPFAM" id="SSF47819">
    <property type="entry name" value="HRDC-like"/>
    <property type="match status" value="1"/>
</dbReference>
<keyword evidence="4" id="KW-0479">Metal-binding</keyword>
<dbReference type="InterPro" id="IPR018982">
    <property type="entry name" value="RQC_domain"/>
</dbReference>
<organism evidence="20 21">
    <name type="scientific">Marinimicrobium koreense</name>
    <dbReference type="NCBI Taxonomy" id="306545"/>
    <lineage>
        <taxon>Bacteria</taxon>
        <taxon>Pseudomonadati</taxon>
        <taxon>Pseudomonadota</taxon>
        <taxon>Gammaproteobacteria</taxon>
        <taxon>Cellvibrionales</taxon>
        <taxon>Cellvibrionaceae</taxon>
        <taxon>Marinimicrobium</taxon>
    </lineage>
</organism>
<dbReference type="SMART" id="SM00487">
    <property type="entry name" value="DEXDc"/>
    <property type="match status" value="1"/>
</dbReference>
<feature type="domain" description="Helicase ATP-binding" evidence="18">
    <location>
        <begin position="39"/>
        <end position="207"/>
    </location>
</feature>
<dbReference type="InterPro" id="IPR027417">
    <property type="entry name" value="P-loop_NTPase"/>
</dbReference>
<dbReference type="FunFam" id="1.10.150.80:FF:000002">
    <property type="entry name" value="ATP-dependent DNA helicase RecQ"/>
    <property type="match status" value="1"/>
</dbReference>
<dbReference type="AlphaFoldDB" id="A0A3N1NZS7"/>
<dbReference type="Proteomes" id="UP000273643">
    <property type="component" value="Unassembled WGS sequence"/>
</dbReference>
<dbReference type="InterPro" id="IPR001650">
    <property type="entry name" value="Helicase_C-like"/>
</dbReference>
<dbReference type="CDD" id="cd18794">
    <property type="entry name" value="SF2_C_RecQ"/>
    <property type="match status" value="1"/>
</dbReference>
<comment type="cofactor">
    <cofactor evidence="2">
        <name>Zn(2+)</name>
        <dbReference type="ChEBI" id="CHEBI:29105"/>
    </cofactor>
</comment>
<dbReference type="EC" id="5.6.2.4" evidence="16"/>
<dbReference type="Pfam" id="PF00271">
    <property type="entry name" value="Helicase_C"/>
    <property type="match status" value="1"/>
</dbReference>
<evidence type="ECO:0000259" key="18">
    <source>
        <dbReference type="PROSITE" id="PS51192"/>
    </source>
</evidence>
<dbReference type="InterPro" id="IPR002121">
    <property type="entry name" value="HRDC_dom"/>
</dbReference>
<keyword evidence="8 20" id="KW-0347">Helicase</keyword>
<evidence type="ECO:0000256" key="13">
    <source>
        <dbReference type="ARBA" id="ARBA00023204"/>
    </source>
</evidence>
<dbReference type="GO" id="GO:0009432">
    <property type="term" value="P:SOS response"/>
    <property type="evidence" value="ECO:0007669"/>
    <property type="project" value="UniProtKB-UniRule"/>
</dbReference>
<dbReference type="InterPro" id="IPR014001">
    <property type="entry name" value="Helicase_ATP-bd"/>
</dbReference>
<gene>
    <name evidence="20" type="ORF">EDC38_2269</name>
</gene>
<evidence type="ECO:0000256" key="14">
    <source>
        <dbReference type="ARBA" id="ARBA00023235"/>
    </source>
</evidence>
<keyword evidence="5" id="KW-0547">Nucleotide-binding</keyword>
<keyword evidence="7" id="KW-0378">Hydrolase</keyword>
<dbReference type="PANTHER" id="PTHR13710">
    <property type="entry name" value="DNA HELICASE RECQ FAMILY MEMBER"/>
    <property type="match status" value="1"/>
</dbReference>
<keyword evidence="6" id="KW-0227">DNA damage</keyword>
<dbReference type="PROSITE" id="PS51192">
    <property type="entry name" value="HELICASE_ATP_BIND_1"/>
    <property type="match status" value="1"/>
</dbReference>
<keyword evidence="12" id="KW-0233">DNA recombination</keyword>
<dbReference type="Gene3D" id="1.10.150.80">
    <property type="entry name" value="HRDC domain"/>
    <property type="match status" value="1"/>
</dbReference>
<dbReference type="Pfam" id="PF00570">
    <property type="entry name" value="HRDC"/>
    <property type="match status" value="1"/>
</dbReference>
<protein>
    <recommendedName>
        <fullName evidence="16">DNA helicase RecQ</fullName>
        <ecNumber evidence="16">5.6.2.4</ecNumber>
    </recommendedName>
</protein>
<evidence type="ECO:0000256" key="16">
    <source>
        <dbReference type="NCBIfam" id="TIGR01389"/>
    </source>
</evidence>
<proteinExistence type="inferred from homology"/>
<dbReference type="Pfam" id="PF09382">
    <property type="entry name" value="RQC"/>
    <property type="match status" value="1"/>
</dbReference>
<dbReference type="InterPro" id="IPR044876">
    <property type="entry name" value="HRDC_dom_sf"/>
</dbReference>
<evidence type="ECO:0000256" key="3">
    <source>
        <dbReference type="ARBA" id="ARBA00005446"/>
    </source>
</evidence>
<dbReference type="InterPro" id="IPR006293">
    <property type="entry name" value="DNA_helicase_ATP-dep_RecQ_bac"/>
</dbReference>
<evidence type="ECO:0000256" key="15">
    <source>
        <dbReference type="ARBA" id="ARBA00034617"/>
    </source>
</evidence>
<dbReference type="GO" id="GO:0030894">
    <property type="term" value="C:replisome"/>
    <property type="evidence" value="ECO:0007669"/>
    <property type="project" value="TreeGrafter"/>
</dbReference>
<keyword evidence="13" id="KW-0234">DNA repair</keyword>
<comment type="catalytic activity">
    <reaction evidence="15">
        <text>Couples ATP hydrolysis with the unwinding of duplex DNA by translocating in the 3'-5' direction.</text>
        <dbReference type="EC" id="5.6.2.4"/>
    </reaction>
</comment>
<dbReference type="GO" id="GO:0016787">
    <property type="term" value="F:hydrolase activity"/>
    <property type="evidence" value="ECO:0007669"/>
    <property type="project" value="UniProtKB-KW"/>
</dbReference>
<dbReference type="CDD" id="cd17920">
    <property type="entry name" value="DEXHc_RecQ"/>
    <property type="match status" value="1"/>
</dbReference>
<dbReference type="InterPro" id="IPR011545">
    <property type="entry name" value="DEAD/DEAH_box_helicase_dom"/>
</dbReference>
<dbReference type="GO" id="GO:0003677">
    <property type="term" value="F:DNA binding"/>
    <property type="evidence" value="ECO:0007669"/>
    <property type="project" value="UniProtKB-KW"/>
</dbReference>
<comment type="similarity">
    <text evidence="3">Belongs to the helicase family. RecQ subfamily.</text>
</comment>
<evidence type="ECO:0000256" key="10">
    <source>
        <dbReference type="ARBA" id="ARBA00022840"/>
    </source>
</evidence>
<reference evidence="20 21" key="1">
    <citation type="submission" date="2018-11" db="EMBL/GenBank/DDBJ databases">
        <title>Genomic Encyclopedia of Type Strains, Phase IV (KMG-IV): sequencing the most valuable type-strain genomes for metagenomic binning, comparative biology and taxonomic classification.</title>
        <authorList>
            <person name="Goeker M."/>
        </authorList>
    </citation>
    <scope>NUCLEOTIDE SEQUENCE [LARGE SCALE GENOMIC DNA]</scope>
    <source>
        <strain evidence="20 21">DSM 16974</strain>
    </source>
</reference>
<dbReference type="GO" id="GO:0005737">
    <property type="term" value="C:cytoplasm"/>
    <property type="evidence" value="ECO:0007669"/>
    <property type="project" value="TreeGrafter"/>
</dbReference>
<dbReference type="GO" id="GO:0009378">
    <property type="term" value="F:four-way junction helicase activity"/>
    <property type="evidence" value="ECO:0007669"/>
    <property type="project" value="TreeGrafter"/>
</dbReference>
<evidence type="ECO:0000256" key="8">
    <source>
        <dbReference type="ARBA" id="ARBA00022806"/>
    </source>
</evidence>
<evidence type="ECO:0000256" key="12">
    <source>
        <dbReference type="ARBA" id="ARBA00023172"/>
    </source>
</evidence>
<dbReference type="GO" id="GO:0006260">
    <property type="term" value="P:DNA replication"/>
    <property type="evidence" value="ECO:0007669"/>
    <property type="project" value="InterPro"/>
</dbReference>
<dbReference type="FunFam" id="1.10.10.10:FF:000175">
    <property type="entry name" value="ATP-dependent DNA helicase RecQ"/>
    <property type="match status" value="1"/>
</dbReference>
<evidence type="ECO:0000256" key="6">
    <source>
        <dbReference type="ARBA" id="ARBA00022763"/>
    </source>
</evidence>
<keyword evidence="9" id="KW-0862">Zinc</keyword>